<protein>
    <submittedName>
        <fullName evidence="1">Glutathione S-transferase</fullName>
    </submittedName>
</protein>
<gene>
    <name evidence="1" type="ORF">K488DRAFT_85663</name>
</gene>
<keyword evidence="2" id="KW-1185">Reference proteome</keyword>
<evidence type="ECO:0000313" key="1">
    <source>
        <dbReference type="EMBL" id="KAI0032621.1"/>
    </source>
</evidence>
<sequence>MVLKLYGASLSTCTRRVATVLHEKNIPYELHTVDFATGEHKSAAYLTKQPFGQLPYIDDDGLILFESRAICRYLEAKYPNKGPRLAPPTSDLAAYARYEQACSVETANFDVYASSAVAELVFKPMRGVESNKALADGLLKTLEAKLDGYEAILSKQKYLAGNEITLADIFHLPYGSMLERIGFTVLENGSKPNVTRWWKDITSRPAWNAVKGGVPAEGIKA</sequence>
<dbReference type="Proteomes" id="UP000814128">
    <property type="component" value="Unassembled WGS sequence"/>
</dbReference>
<comment type="caution">
    <text evidence="1">The sequence shown here is derived from an EMBL/GenBank/DDBJ whole genome shotgun (WGS) entry which is preliminary data.</text>
</comment>
<evidence type="ECO:0000313" key="2">
    <source>
        <dbReference type="Proteomes" id="UP000814128"/>
    </source>
</evidence>
<dbReference type="EMBL" id="MU273540">
    <property type="protein sequence ID" value="KAI0032621.1"/>
    <property type="molecule type" value="Genomic_DNA"/>
</dbReference>
<name>A0ACB8QLC6_9AGAM</name>
<accession>A0ACB8QLC6</accession>
<organism evidence="1 2">
    <name type="scientific">Vararia minispora EC-137</name>
    <dbReference type="NCBI Taxonomy" id="1314806"/>
    <lineage>
        <taxon>Eukaryota</taxon>
        <taxon>Fungi</taxon>
        <taxon>Dikarya</taxon>
        <taxon>Basidiomycota</taxon>
        <taxon>Agaricomycotina</taxon>
        <taxon>Agaricomycetes</taxon>
        <taxon>Russulales</taxon>
        <taxon>Lachnocladiaceae</taxon>
        <taxon>Vararia</taxon>
    </lineage>
</organism>
<proteinExistence type="predicted"/>
<reference evidence="1" key="2">
    <citation type="journal article" date="2022" name="New Phytol.">
        <title>Evolutionary transition to the ectomycorrhizal habit in the genomes of a hyperdiverse lineage of mushroom-forming fungi.</title>
        <authorList>
            <person name="Looney B."/>
            <person name="Miyauchi S."/>
            <person name="Morin E."/>
            <person name="Drula E."/>
            <person name="Courty P.E."/>
            <person name="Kohler A."/>
            <person name="Kuo A."/>
            <person name="LaButti K."/>
            <person name="Pangilinan J."/>
            <person name="Lipzen A."/>
            <person name="Riley R."/>
            <person name="Andreopoulos W."/>
            <person name="He G."/>
            <person name="Johnson J."/>
            <person name="Nolan M."/>
            <person name="Tritt A."/>
            <person name="Barry K.W."/>
            <person name="Grigoriev I.V."/>
            <person name="Nagy L.G."/>
            <person name="Hibbett D."/>
            <person name="Henrissat B."/>
            <person name="Matheny P.B."/>
            <person name="Labbe J."/>
            <person name="Martin F.M."/>
        </authorList>
    </citation>
    <scope>NUCLEOTIDE SEQUENCE</scope>
    <source>
        <strain evidence="1">EC-137</strain>
    </source>
</reference>
<reference evidence="1" key="1">
    <citation type="submission" date="2021-02" db="EMBL/GenBank/DDBJ databases">
        <authorList>
            <consortium name="DOE Joint Genome Institute"/>
            <person name="Ahrendt S."/>
            <person name="Looney B.P."/>
            <person name="Miyauchi S."/>
            <person name="Morin E."/>
            <person name="Drula E."/>
            <person name="Courty P.E."/>
            <person name="Chicoki N."/>
            <person name="Fauchery L."/>
            <person name="Kohler A."/>
            <person name="Kuo A."/>
            <person name="Labutti K."/>
            <person name="Pangilinan J."/>
            <person name="Lipzen A."/>
            <person name="Riley R."/>
            <person name="Andreopoulos W."/>
            <person name="He G."/>
            <person name="Johnson J."/>
            <person name="Barry K.W."/>
            <person name="Grigoriev I.V."/>
            <person name="Nagy L."/>
            <person name="Hibbett D."/>
            <person name="Henrissat B."/>
            <person name="Matheny P.B."/>
            <person name="Labbe J."/>
            <person name="Martin F."/>
        </authorList>
    </citation>
    <scope>NUCLEOTIDE SEQUENCE</scope>
    <source>
        <strain evidence="1">EC-137</strain>
    </source>
</reference>